<keyword evidence="3" id="KW-0645">Protease</keyword>
<evidence type="ECO:0000259" key="9">
    <source>
        <dbReference type="Pfam" id="PF05649"/>
    </source>
</evidence>
<dbReference type="CDD" id="cd08662">
    <property type="entry name" value="M13"/>
    <property type="match status" value="1"/>
</dbReference>
<dbReference type="InterPro" id="IPR024079">
    <property type="entry name" value="MetalloPept_cat_dom_sf"/>
</dbReference>
<evidence type="ECO:0000313" key="11">
    <source>
        <dbReference type="EMBL" id="TMW64789.1"/>
    </source>
</evidence>
<gene>
    <name evidence="11" type="ORF">Poli38472_011669</name>
    <name evidence="10" type="ORF">Poli38472_013778</name>
</gene>
<evidence type="ECO:0000313" key="12">
    <source>
        <dbReference type="Proteomes" id="UP000794436"/>
    </source>
</evidence>
<dbReference type="EMBL" id="SPLM01000039">
    <property type="protein sequence ID" value="TMW64789.1"/>
    <property type="molecule type" value="Genomic_DNA"/>
</dbReference>
<protein>
    <recommendedName>
        <fullName evidence="13">Endothelin-converting enzyme 1</fullName>
    </recommendedName>
</protein>
<evidence type="ECO:0000256" key="2">
    <source>
        <dbReference type="ARBA" id="ARBA00007357"/>
    </source>
</evidence>
<dbReference type="PANTHER" id="PTHR11733">
    <property type="entry name" value="ZINC METALLOPROTEASE FAMILY M13 NEPRILYSIN-RELATED"/>
    <property type="match status" value="1"/>
</dbReference>
<dbReference type="GO" id="GO:0046872">
    <property type="term" value="F:metal ion binding"/>
    <property type="evidence" value="ECO:0007669"/>
    <property type="project" value="UniProtKB-KW"/>
</dbReference>
<dbReference type="Gene3D" id="1.10.1380.10">
    <property type="entry name" value="Neutral endopeptidase , domain2"/>
    <property type="match status" value="1"/>
</dbReference>
<dbReference type="InterPro" id="IPR042089">
    <property type="entry name" value="Peptidase_M13_dom_2"/>
</dbReference>
<evidence type="ECO:0000256" key="3">
    <source>
        <dbReference type="ARBA" id="ARBA00022670"/>
    </source>
</evidence>
<organism evidence="10 12">
    <name type="scientific">Pythium oligandrum</name>
    <name type="common">Mycoparasitic fungus</name>
    <dbReference type="NCBI Taxonomy" id="41045"/>
    <lineage>
        <taxon>Eukaryota</taxon>
        <taxon>Sar</taxon>
        <taxon>Stramenopiles</taxon>
        <taxon>Oomycota</taxon>
        <taxon>Peronosporomycetes</taxon>
        <taxon>Pythiales</taxon>
        <taxon>Pythiaceae</taxon>
        <taxon>Pythium</taxon>
    </lineage>
</organism>
<dbReference type="GO" id="GO:0004222">
    <property type="term" value="F:metalloendopeptidase activity"/>
    <property type="evidence" value="ECO:0007669"/>
    <property type="project" value="InterPro"/>
</dbReference>
<evidence type="ECO:0000256" key="4">
    <source>
        <dbReference type="ARBA" id="ARBA00022723"/>
    </source>
</evidence>
<evidence type="ECO:0000256" key="1">
    <source>
        <dbReference type="ARBA" id="ARBA00001947"/>
    </source>
</evidence>
<dbReference type="Pfam" id="PF05649">
    <property type="entry name" value="Peptidase_M13_N"/>
    <property type="match status" value="1"/>
</dbReference>
<dbReference type="GO" id="GO:0005886">
    <property type="term" value="C:plasma membrane"/>
    <property type="evidence" value="ECO:0007669"/>
    <property type="project" value="TreeGrafter"/>
</dbReference>
<comment type="caution">
    <text evidence="10">The sequence shown here is derived from an EMBL/GenBank/DDBJ whole genome shotgun (WGS) entry which is preliminary data.</text>
</comment>
<dbReference type="OrthoDB" id="6475849at2759"/>
<evidence type="ECO:0008006" key="13">
    <source>
        <dbReference type="Google" id="ProtNLM"/>
    </source>
</evidence>
<reference evidence="10" key="1">
    <citation type="submission" date="2019-03" db="EMBL/GenBank/DDBJ databases">
        <title>Long read genome sequence of the mycoparasitic Pythium oligandrum ATCC 38472 isolated from sugarbeet rhizosphere.</title>
        <authorList>
            <person name="Gaulin E."/>
        </authorList>
    </citation>
    <scope>NUCLEOTIDE SEQUENCE</scope>
    <source>
        <strain evidence="10">ATCC 38472_TT</strain>
    </source>
</reference>
<dbReference type="PANTHER" id="PTHR11733:SF167">
    <property type="entry name" value="FI17812P1-RELATED"/>
    <property type="match status" value="1"/>
</dbReference>
<comment type="cofactor">
    <cofactor evidence="1">
        <name>Zn(2+)</name>
        <dbReference type="ChEBI" id="CHEBI:29105"/>
    </cofactor>
</comment>
<dbReference type="Proteomes" id="UP000794436">
    <property type="component" value="Unassembled WGS sequence"/>
</dbReference>
<comment type="similarity">
    <text evidence="2">Belongs to the peptidase M13 family.</text>
</comment>
<keyword evidence="6" id="KW-0862">Zinc</keyword>
<dbReference type="GO" id="GO:0016485">
    <property type="term" value="P:protein processing"/>
    <property type="evidence" value="ECO:0007669"/>
    <property type="project" value="TreeGrafter"/>
</dbReference>
<dbReference type="PROSITE" id="PS51885">
    <property type="entry name" value="NEPRILYSIN"/>
    <property type="match status" value="1"/>
</dbReference>
<feature type="domain" description="Peptidase M13 C-terminal" evidence="8">
    <location>
        <begin position="518"/>
        <end position="726"/>
    </location>
</feature>
<dbReference type="PRINTS" id="PR00786">
    <property type="entry name" value="NEPRILYSIN"/>
</dbReference>
<dbReference type="Pfam" id="PF01431">
    <property type="entry name" value="Peptidase_M13"/>
    <property type="match status" value="1"/>
</dbReference>
<evidence type="ECO:0000256" key="7">
    <source>
        <dbReference type="ARBA" id="ARBA00023049"/>
    </source>
</evidence>
<dbReference type="SUPFAM" id="SSF55486">
    <property type="entry name" value="Metalloproteases ('zincins'), catalytic domain"/>
    <property type="match status" value="1"/>
</dbReference>
<sequence>MKLLNESSRLRYGTGDVQVTTPVTPVAQRPKSRAWQGVVAAILCTGALVSKEWHAPPRTAMSIADQTVQLHKKHVDAETYTSFYEQMDAFLNKSADPCVDFYEYACGGWLATHEIPSDSASIDASFYVVAEDNKKILRKIIDDKPPVIGEFYESCLNAEEVDEASVAYVAELIQSIHAVNSTVDLLAHAGELDQSLGISSFFDLQVLANPSNPDLSVLTLSQGGLTLPSREYYLEKAKRDEYTELFLAYVTDLFAVADLDKHNVSQFADNIFDTELALAQISLSNAELRDPWSTNTAYSLKQIREEFPLLSAYLSGLQKEEPLADAPVIIATPAFFEAQTEVLTSIDLLQLKNYLSFHVIDTFANLLGEYFRRAGHSFHGKVRGAGSLPTREQFCISATTTYLGEYLGEYYMRKVFDKDAKESAQSLIDQIEESMSSLLKTEAWLDNVTTLAAKDKLQQVRNYIGGPDEVTELPFKIVKDDYFGNVLSLTQLGASANIQKIGKPVDRQSWDMFASTVNAYYDPSANKIVFPAAILQPPFYSAKSFPAAANYARIGMVMGHELSHGFDDQGRNYDGKGALRKWWSPRVSEDFEGRAQCLASQYSTFPAYSADEKKILGYVNGNLTLGENIADNGGIHLSYQAYQHYKAKTGTLAGKTENDDDRVFFTSFAQQWCEKRSSAYSELLLATDPHSPGHWRVNGPAMNFDKFAETFQCAVGTPMNPEKKCVIW</sequence>
<dbReference type="InterPro" id="IPR018497">
    <property type="entry name" value="Peptidase_M13_C"/>
</dbReference>
<proteinExistence type="inferred from homology"/>
<feature type="domain" description="Peptidase M13 N-terminal" evidence="9">
    <location>
        <begin position="97"/>
        <end position="467"/>
    </location>
</feature>
<dbReference type="AlphaFoldDB" id="A0A8K1C228"/>
<dbReference type="InterPro" id="IPR000718">
    <property type="entry name" value="Peptidase_M13"/>
</dbReference>
<dbReference type="Gene3D" id="3.40.390.10">
    <property type="entry name" value="Collagenase (Catalytic Domain)"/>
    <property type="match status" value="1"/>
</dbReference>
<evidence type="ECO:0000313" key="10">
    <source>
        <dbReference type="EMBL" id="TMW55016.1"/>
    </source>
</evidence>
<keyword evidence="7" id="KW-0482">Metalloprotease</keyword>
<keyword evidence="5" id="KW-0378">Hydrolase</keyword>
<evidence type="ECO:0000256" key="6">
    <source>
        <dbReference type="ARBA" id="ARBA00022833"/>
    </source>
</evidence>
<dbReference type="InterPro" id="IPR008753">
    <property type="entry name" value="Peptidase_M13_N"/>
</dbReference>
<evidence type="ECO:0000256" key="5">
    <source>
        <dbReference type="ARBA" id="ARBA00022801"/>
    </source>
</evidence>
<evidence type="ECO:0000259" key="8">
    <source>
        <dbReference type="Pfam" id="PF01431"/>
    </source>
</evidence>
<keyword evidence="12" id="KW-1185">Reference proteome</keyword>
<accession>A0A8K1C228</accession>
<dbReference type="EMBL" id="SPLM01000149">
    <property type="protein sequence ID" value="TMW55016.1"/>
    <property type="molecule type" value="Genomic_DNA"/>
</dbReference>
<keyword evidence="4" id="KW-0479">Metal-binding</keyword>
<name>A0A8K1C228_PYTOL</name>